<dbReference type="SUPFAM" id="SSF49265">
    <property type="entry name" value="Fibronectin type III"/>
    <property type="match status" value="1"/>
</dbReference>
<dbReference type="PROSITE" id="PS50026">
    <property type="entry name" value="EGF_3"/>
    <property type="match status" value="2"/>
</dbReference>
<dbReference type="GO" id="GO:0005509">
    <property type="term" value="F:calcium ion binding"/>
    <property type="evidence" value="ECO:0007669"/>
    <property type="project" value="InterPro"/>
</dbReference>
<dbReference type="PANTHER" id="PTHR14002:SF22">
    <property type="entry name" value="UROMODULIN-LIKE 1"/>
    <property type="match status" value="1"/>
</dbReference>
<dbReference type="InterPro" id="IPR055356">
    <property type="entry name" value="ZP-N"/>
</dbReference>
<dbReference type="InterPro" id="IPR008197">
    <property type="entry name" value="WAP_dom"/>
</dbReference>
<dbReference type="InterPro" id="IPR013783">
    <property type="entry name" value="Ig-like_fold"/>
</dbReference>
<dbReference type="InterPro" id="IPR036116">
    <property type="entry name" value="FN3_sf"/>
</dbReference>
<dbReference type="Proteomes" id="UP000326458">
    <property type="component" value="Unassembled WGS sequence"/>
</dbReference>
<feature type="transmembrane region" description="Helical" evidence="8">
    <location>
        <begin position="1263"/>
        <end position="1286"/>
    </location>
</feature>
<evidence type="ECO:0000259" key="14">
    <source>
        <dbReference type="PROSITE" id="PS51390"/>
    </source>
</evidence>
<feature type="domain" description="EMI" evidence="13">
    <location>
        <begin position="24"/>
        <end position="97"/>
    </location>
</feature>
<evidence type="ECO:0000313" key="15">
    <source>
        <dbReference type="EMBL" id="KAB0358588.1"/>
    </source>
</evidence>
<evidence type="ECO:0000256" key="8">
    <source>
        <dbReference type="SAM" id="Phobius"/>
    </source>
</evidence>
<dbReference type="SMART" id="SM00181">
    <property type="entry name" value="EGF"/>
    <property type="match status" value="2"/>
</dbReference>
<dbReference type="GO" id="GO:0071944">
    <property type="term" value="C:cell periphery"/>
    <property type="evidence" value="ECO:0007669"/>
    <property type="project" value="UniProtKB-ARBA"/>
</dbReference>
<dbReference type="SUPFAM" id="SSF57256">
    <property type="entry name" value="Elafin-like"/>
    <property type="match status" value="1"/>
</dbReference>
<dbReference type="PROSITE" id="PS51390">
    <property type="entry name" value="WAP"/>
    <property type="match status" value="1"/>
</dbReference>
<dbReference type="Gene3D" id="2.60.40.3210">
    <property type="entry name" value="Zona pellucida, ZP-N domain"/>
    <property type="match status" value="1"/>
</dbReference>
<dbReference type="InterPro" id="IPR001507">
    <property type="entry name" value="ZP_dom"/>
</dbReference>
<dbReference type="InterPro" id="IPR049883">
    <property type="entry name" value="NOTCH1_EGF-like"/>
</dbReference>
<dbReference type="InterPro" id="IPR036645">
    <property type="entry name" value="Elafin-like_sf"/>
</dbReference>
<dbReference type="Pfam" id="PF23344">
    <property type="entry name" value="ZP-N"/>
    <property type="match status" value="1"/>
</dbReference>
<dbReference type="InterPro" id="IPR048290">
    <property type="entry name" value="ZP_chr"/>
</dbReference>
<evidence type="ECO:0000256" key="5">
    <source>
        <dbReference type="ARBA" id="ARBA00023180"/>
    </source>
</evidence>
<comment type="caution">
    <text evidence="15">The sequence shown here is derived from an EMBL/GenBank/DDBJ whole genome shotgun (WGS) entry which is preliminary data.</text>
</comment>
<evidence type="ECO:0000259" key="13">
    <source>
        <dbReference type="PROSITE" id="PS51041"/>
    </source>
</evidence>
<dbReference type="InterPro" id="IPR042235">
    <property type="entry name" value="ZP-C_dom"/>
</dbReference>
<dbReference type="PROSITE" id="PS01187">
    <property type="entry name" value="EGF_CA"/>
    <property type="match status" value="2"/>
</dbReference>
<evidence type="ECO:0000256" key="1">
    <source>
        <dbReference type="ARBA" id="ARBA00022536"/>
    </source>
</evidence>
<reference evidence="15 16" key="1">
    <citation type="submission" date="2019-06" db="EMBL/GenBank/DDBJ databases">
        <title>Discovery of a novel chromosome fission-fusion reversal in muntjac.</title>
        <authorList>
            <person name="Mudd A.B."/>
            <person name="Bredeson J.V."/>
            <person name="Baum R."/>
            <person name="Hockemeyer D."/>
            <person name="Rokhsar D.S."/>
        </authorList>
    </citation>
    <scope>NUCLEOTIDE SEQUENCE [LARGE SCALE GENOMIC DNA]</scope>
    <source>
        <strain evidence="15">UTSW_UCB_Mm</strain>
        <tissue evidence="15">Fibroblast cell line</tissue>
    </source>
</reference>
<dbReference type="Pfam" id="PF00095">
    <property type="entry name" value="WAP"/>
    <property type="match status" value="1"/>
</dbReference>
<feature type="region of interest" description="Disordered" evidence="7">
    <location>
        <begin position="605"/>
        <end position="629"/>
    </location>
</feature>
<sequence>MMLVKAMGVCARSQALEKGLSLLGFRLCNYSVIRSVQSVEAVQMSRLTRVPCGGWIPWRRCPKTVYQTRYLAVEVPEPRNVTDCCEGYEQLGLYCVLPLNRSQEFASRPGSCPVMGLEASALPCTLDTDCPGLQKCCPSSGGHRCSAPAAPAPESKPEGCWYNVTVVVKMDFKELRQVDPRLLDHMRLLHSMVTSALQPLDTSVHHLHSAGRDTSTTVSWLLLGLPRPVPVAHVSAVLDGVVKRIYEVIDVQVQDVNECSYGELNTCSGRELCLNVEGSHQCVGYLKSPGSSPPELDGTCADNPPIRDLVILNVTSSSFQVSWSLNSTQNHTFWVQVYRGEELFRSASTPGTSLEVARLEAGVKYGVKTSYQACGANITAKVTVRTDARVFEVTVRILNRSVTEGLLDRGSPEFQDFSQQLMHEVAASLPPAISDLYRRGKLRLQVVSLRTGSVVVRLRLTMWDPEFPVGVSTLAPLLPALWASTVFQVDQQGTRVQDWDECADSLEHDCSPAAQCINLEGSYTCRCQTTRDANPSRLGRVCDGDMQSPVDMPSPVSEVTTAVPSTEATSFSLETPALSPSPGHLWSTPAAGQAWTLGLPPRRGVSGLDSHSGNSTRHGMKASSSPNSTAELPFWPTPALDPTGHIKWHSSLPMRDTPPAPLDPTWVQNLDPGPFSSPDQPLAPTPASLKTPACAPVPIGRVTVSNVTSTGFHMAWAADPTLRSTFQLSLVSARSPPVHLQTRKASLTLSGLEPGVLYLVEIMARACGQESARAQLKVRTAAQKLIGKVRIVNVRYLESFSNTSSEQSQAFLELFLRTVRNSLPAFMLQHVDTGGVRIEVTRISNGSIVVEFTLLVLADVDVREVSAAFLAAFRNTSLLEVVGGDTFIGDYDECASQEDDCAPGSACHNTLGSFICSCKEDAPDLLVEFSGRPCEGDSPGNTTQASGPEQPLTPTGAGATSGQGALPASQGVSPRLNLTGAVRVLCEIEKVALVIQRRFLQQEGIPESSLYLGQPSCNISDRNSTHVTLAAAWNECGTALQSNMTTTVVRTTLRNDVSPEGIIHHMKIESPIHCAFQNDLLTSSGYTPEWGVYTIIEDLHGAGSFVTEMQLFIGDSPIPQNYSVSASDDVKIEVGLYKQKSNLKVVLTECWATPSSNARDPVTFGFINNSCPIPNTHTNVIENGNSNKARFKLKIFSFINNSIVYLHCKLRICMESPGATCKINCDDFRSLRSSEPSVMHQMSWGPLIRSEGSPLAAGPGLGAGYLVLILGAACALVAGAVALLVWHYQRMTGKYDFKAGSDNFSYQAFHE</sequence>
<dbReference type="InterPro" id="IPR018097">
    <property type="entry name" value="EGF_Ca-bd_CS"/>
</dbReference>
<feature type="domain" description="EGF-like" evidence="10">
    <location>
        <begin position="890"/>
        <end position="935"/>
    </location>
</feature>
<dbReference type="InterPro" id="IPR000082">
    <property type="entry name" value="SEA_dom"/>
</dbReference>
<keyword evidence="3" id="KW-0677">Repeat</keyword>
<dbReference type="SMART" id="SM00179">
    <property type="entry name" value="EGF_CA"/>
    <property type="match status" value="3"/>
</dbReference>
<evidence type="ECO:0000256" key="3">
    <source>
        <dbReference type="ARBA" id="ARBA00022737"/>
    </source>
</evidence>
<dbReference type="CDD" id="cd00199">
    <property type="entry name" value="WAP"/>
    <property type="match status" value="1"/>
</dbReference>
<evidence type="ECO:0000256" key="2">
    <source>
        <dbReference type="ARBA" id="ARBA00022729"/>
    </source>
</evidence>
<feature type="domain" description="WAP" evidence="14">
    <location>
        <begin position="105"/>
        <end position="149"/>
    </location>
</feature>
<dbReference type="InterPro" id="IPR003961">
    <property type="entry name" value="FN3_dom"/>
</dbReference>
<evidence type="ECO:0000256" key="7">
    <source>
        <dbReference type="SAM" id="MobiDB-lite"/>
    </source>
</evidence>
<keyword evidence="4" id="KW-1015">Disulfide bond</keyword>
<evidence type="ECO:0000259" key="10">
    <source>
        <dbReference type="PROSITE" id="PS50026"/>
    </source>
</evidence>
<comment type="caution">
    <text evidence="6">Lacks conserved residue(s) required for the propagation of feature annotation.</text>
</comment>
<dbReference type="PROSITE" id="PS50853">
    <property type="entry name" value="FN3"/>
    <property type="match status" value="1"/>
</dbReference>
<feature type="domain" description="ZP" evidence="12">
    <location>
        <begin position="985"/>
        <end position="1228"/>
    </location>
</feature>
<evidence type="ECO:0000259" key="9">
    <source>
        <dbReference type="PROSITE" id="PS50024"/>
    </source>
</evidence>
<dbReference type="SMART" id="SM00241">
    <property type="entry name" value="ZP"/>
    <property type="match status" value="1"/>
</dbReference>
<dbReference type="Gene3D" id="2.10.25.10">
    <property type="entry name" value="Laminin"/>
    <property type="match status" value="2"/>
</dbReference>
<keyword evidence="16" id="KW-1185">Reference proteome</keyword>
<dbReference type="Pfam" id="PF07645">
    <property type="entry name" value="EGF_CA"/>
    <property type="match status" value="3"/>
</dbReference>
<evidence type="ECO:0000313" key="16">
    <source>
        <dbReference type="Proteomes" id="UP000326458"/>
    </source>
</evidence>
<evidence type="ECO:0000256" key="4">
    <source>
        <dbReference type="ARBA" id="ARBA00023157"/>
    </source>
</evidence>
<feature type="domain" description="Fibronectin type-III" evidence="11">
    <location>
        <begin position="698"/>
        <end position="784"/>
    </location>
</feature>
<dbReference type="InterPro" id="IPR000152">
    <property type="entry name" value="EGF-type_Asp/Asn_hydroxyl_site"/>
</dbReference>
<organism evidence="15 16">
    <name type="scientific">Muntiacus muntjak</name>
    <name type="common">Barking deer</name>
    <name type="synonym">Indian muntjac</name>
    <dbReference type="NCBI Taxonomy" id="9888"/>
    <lineage>
        <taxon>Eukaryota</taxon>
        <taxon>Metazoa</taxon>
        <taxon>Chordata</taxon>
        <taxon>Craniata</taxon>
        <taxon>Vertebrata</taxon>
        <taxon>Euteleostomi</taxon>
        <taxon>Mammalia</taxon>
        <taxon>Eutheria</taxon>
        <taxon>Laurasiatheria</taxon>
        <taxon>Artiodactyla</taxon>
        <taxon>Ruminantia</taxon>
        <taxon>Pecora</taxon>
        <taxon>Cervidae</taxon>
        <taxon>Muntiacinae</taxon>
        <taxon>Muntiacus</taxon>
    </lineage>
</organism>
<dbReference type="PROSITE" id="PS51041">
    <property type="entry name" value="EMI"/>
    <property type="match status" value="1"/>
</dbReference>
<feature type="domain" description="EGF-like" evidence="10">
    <location>
        <begin position="498"/>
        <end position="543"/>
    </location>
</feature>
<dbReference type="InterPro" id="IPR055355">
    <property type="entry name" value="ZP-C"/>
</dbReference>
<dbReference type="FunFam" id="2.10.25.10:FF:000038">
    <property type="entry name" value="Fibrillin 2"/>
    <property type="match status" value="1"/>
</dbReference>
<gene>
    <name evidence="15" type="ORF">FD754_002744</name>
</gene>
<dbReference type="GO" id="GO:0030414">
    <property type="term" value="F:peptidase inhibitor activity"/>
    <property type="evidence" value="ECO:0007669"/>
    <property type="project" value="InterPro"/>
</dbReference>
<feature type="domain" description="SEA" evidence="9">
    <location>
        <begin position="781"/>
        <end position="893"/>
    </location>
</feature>
<dbReference type="GO" id="GO:0005576">
    <property type="term" value="C:extracellular region"/>
    <property type="evidence" value="ECO:0007669"/>
    <property type="project" value="InterPro"/>
</dbReference>
<evidence type="ECO:0008006" key="17">
    <source>
        <dbReference type="Google" id="ProtNLM"/>
    </source>
</evidence>
<keyword evidence="1 6" id="KW-0245">EGF-like domain</keyword>
<dbReference type="InterPro" id="IPR009030">
    <property type="entry name" value="Growth_fac_rcpt_cys_sf"/>
</dbReference>
<dbReference type="PROSITE" id="PS51034">
    <property type="entry name" value="ZP_2"/>
    <property type="match status" value="1"/>
</dbReference>
<feature type="region of interest" description="Disordered" evidence="7">
    <location>
        <begin position="931"/>
        <end position="970"/>
    </location>
</feature>
<dbReference type="PROSITE" id="PS50024">
    <property type="entry name" value="SEA"/>
    <property type="match status" value="2"/>
</dbReference>
<keyword evidence="8" id="KW-0472">Membrane</keyword>
<evidence type="ECO:0000259" key="12">
    <source>
        <dbReference type="PROSITE" id="PS51034"/>
    </source>
</evidence>
<dbReference type="Gene3D" id="4.10.75.10">
    <property type="entry name" value="Elafin-like"/>
    <property type="match status" value="1"/>
</dbReference>
<dbReference type="CDD" id="cd00063">
    <property type="entry name" value="FN3"/>
    <property type="match status" value="1"/>
</dbReference>
<feature type="compositionally biased region" description="Polar residues" evidence="7">
    <location>
        <begin position="609"/>
        <end position="629"/>
    </location>
</feature>
<keyword evidence="8" id="KW-0812">Transmembrane</keyword>
<protein>
    <recommendedName>
        <fullName evidence="17">Uromodulin-like 1</fullName>
    </recommendedName>
</protein>
<dbReference type="CDD" id="cd00054">
    <property type="entry name" value="EGF_CA"/>
    <property type="match status" value="2"/>
</dbReference>
<accession>A0A5N3WCI8</accession>
<dbReference type="InterPro" id="IPR001881">
    <property type="entry name" value="EGF-like_Ca-bd_dom"/>
</dbReference>
<keyword evidence="2" id="KW-0732">Signal</keyword>
<dbReference type="SMART" id="SM00217">
    <property type="entry name" value="WAP"/>
    <property type="match status" value="1"/>
</dbReference>
<dbReference type="Gene3D" id="2.60.40.10">
    <property type="entry name" value="Immunoglobulins"/>
    <property type="match status" value="1"/>
</dbReference>
<dbReference type="PROSITE" id="PS00010">
    <property type="entry name" value="ASX_HYDROXYL"/>
    <property type="match status" value="2"/>
</dbReference>
<name>A0A5N3WCI8_MUNMU</name>
<dbReference type="Gene3D" id="2.60.40.4100">
    <property type="entry name" value="Zona pellucida, ZP-C domain"/>
    <property type="match status" value="1"/>
</dbReference>
<dbReference type="PRINTS" id="PR00023">
    <property type="entry name" value="ZPELLUCIDA"/>
</dbReference>
<dbReference type="InterPro" id="IPR011489">
    <property type="entry name" value="EMI_domain"/>
</dbReference>
<dbReference type="PANTHER" id="PTHR14002">
    <property type="entry name" value="ENDOGLIN/TGF-BETA RECEPTOR TYPE III"/>
    <property type="match status" value="1"/>
</dbReference>
<evidence type="ECO:0000259" key="11">
    <source>
        <dbReference type="PROSITE" id="PS50853"/>
    </source>
</evidence>
<dbReference type="SMART" id="SM00060">
    <property type="entry name" value="FN3"/>
    <property type="match status" value="2"/>
</dbReference>
<dbReference type="Pfam" id="PF00100">
    <property type="entry name" value="Zona_pellucida"/>
    <property type="match status" value="1"/>
</dbReference>
<feature type="domain" description="SEA" evidence="9">
    <location>
        <begin position="387"/>
        <end position="501"/>
    </location>
</feature>
<dbReference type="InterPro" id="IPR000742">
    <property type="entry name" value="EGF"/>
</dbReference>
<dbReference type="EMBL" id="VCEA01000001">
    <property type="protein sequence ID" value="KAB0358588.1"/>
    <property type="molecule type" value="Genomic_DNA"/>
</dbReference>
<evidence type="ECO:0000256" key="6">
    <source>
        <dbReference type="PROSITE-ProRule" id="PRU00076"/>
    </source>
</evidence>
<keyword evidence="8" id="KW-1133">Transmembrane helix</keyword>
<proteinExistence type="predicted"/>
<dbReference type="SUPFAM" id="SSF57184">
    <property type="entry name" value="Growth factor receptor domain"/>
    <property type="match status" value="1"/>
</dbReference>
<keyword evidence="5" id="KW-0325">Glycoprotein</keyword>